<organism evidence="4 5">
    <name type="scientific">Herbiconiux moechotypicola</name>
    <dbReference type="NCBI Taxonomy" id="637393"/>
    <lineage>
        <taxon>Bacteria</taxon>
        <taxon>Bacillati</taxon>
        <taxon>Actinomycetota</taxon>
        <taxon>Actinomycetes</taxon>
        <taxon>Micrococcales</taxon>
        <taxon>Microbacteriaceae</taxon>
        <taxon>Herbiconiux</taxon>
    </lineage>
</organism>
<proteinExistence type="predicted"/>
<dbReference type="InterPro" id="IPR001647">
    <property type="entry name" value="HTH_TetR"/>
</dbReference>
<reference evidence="4 5" key="1">
    <citation type="journal article" date="2019" name="Int. J. Syst. Evol. Microbiol.">
        <title>The Global Catalogue of Microorganisms (GCM) 10K type strain sequencing project: providing services to taxonomists for standard genome sequencing and annotation.</title>
        <authorList>
            <consortium name="The Broad Institute Genomics Platform"/>
            <consortium name="The Broad Institute Genome Sequencing Center for Infectious Disease"/>
            <person name="Wu L."/>
            <person name="Ma J."/>
        </authorList>
    </citation>
    <scope>NUCLEOTIDE SEQUENCE [LARGE SCALE GENOMIC DNA]</scope>
    <source>
        <strain evidence="4 5">JCM 16117</strain>
    </source>
</reference>
<keyword evidence="1 2" id="KW-0238">DNA-binding</keyword>
<evidence type="ECO:0000259" key="3">
    <source>
        <dbReference type="PROSITE" id="PS50977"/>
    </source>
</evidence>
<dbReference type="InterPro" id="IPR036271">
    <property type="entry name" value="Tet_transcr_reg_TetR-rel_C_sf"/>
</dbReference>
<accession>A0ABN3D971</accession>
<gene>
    <name evidence="4" type="ORF">GCM10009851_05690</name>
</gene>
<dbReference type="PANTHER" id="PTHR30055">
    <property type="entry name" value="HTH-TYPE TRANSCRIPTIONAL REGULATOR RUTR"/>
    <property type="match status" value="1"/>
</dbReference>
<dbReference type="InterPro" id="IPR009057">
    <property type="entry name" value="Homeodomain-like_sf"/>
</dbReference>
<dbReference type="PROSITE" id="PS50977">
    <property type="entry name" value="HTH_TETR_2"/>
    <property type="match status" value="1"/>
</dbReference>
<dbReference type="SUPFAM" id="SSF46689">
    <property type="entry name" value="Homeodomain-like"/>
    <property type="match status" value="1"/>
</dbReference>
<dbReference type="Gene3D" id="1.10.357.10">
    <property type="entry name" value="Tetracycline Repressor, domain 2"/>
    <property type="match status" value="1"/>
</dbReference>
<evidence type="ECO:0000256" key="2">
    <source>
        <dbReference type="PROSITE-ProRule" id="PRU00335"/>
    </source>
</evidence>
<feature type="domain" description="HTH tetR-type" evidence="3">
    <location>
        <begin position="10"/>
        <end position="70"/>
    </location>
</feature>
<sequence length="200" mass="21453">MPKVTEDHRVERRRQIARAALVCFARKGFDATSMADIIAESGLSAGAIYLHYANKHDLVTHVVSDVLRGKADDLAAMIARDPLPAPVEVVKVFVGSIDATMGGPSILVQVWSIAAREPVLSDVVAGFVSELRTLYERYLTAWFERGGSEPAVAAQRAEALVPVVVGICQGYIVQSAIFPGFDPDDYFAALGLIDLAAVPS</sequence>
<dbReference type="EMBL" id="BAAAQY010000002">
    <property type="protein sequence ID" value="GAA2224986.1"/>
    <property type="molecule type" value="Genomic_DNA"/>
</dbReference>
<evidence type="ECO:0000313" key="4">
    <source>
        <dbReference type="EMBL" id="GAA2224986.1"/>
    </source>
</evidence>
<evidence type="ECO:0000313" key="5">
    <source>
        <dbReference type="Proteomes" id="UP001500929"/>
    </source>
</evidence>
<comment type="caution">
    <text evidence="4">The sequence shown here is derived from an EMBL/GenBank/DDBJ whole genome shotgun (WGS) entry which is preliminary data.</text>
</comment>
<feature type="DNA-binding region" description="H-T-H motif" evidence="2">
    <location>
        <begin position="33"/>
        <end position="52"/>
    </location>
</feature>
<evidence type="ECO:0000256" key="1">
    <source>
        <dbReference type="ARBA" id="ARBA00023125"/>
    </source>
</evidence>
<dbReference type="PRINTS" id="PR00455">
    <property type="entry name" value="HTHTETR"/>
</dbReference>
<dbReference type="RefSeq" id="WP_259478481.1">
    <property type="nucleotide sequence ID" value="NZ_BAAAQY010000002.1"/>
</dbReference>
<dbReference type="SUPFAM" id="SSF48498">
    <property type="entry name" value="Tetracyclin repressor-like, C-terminal domain"/>
    <property type="match status" value="1"/>
</dbReference>
<keyword evidence="5" id="KW-1185">Reference proteome</keyword>
<dbReference type="InterPro" id="IPR050109">
    <property type="entry name" value="HTH-type_TetR-like_transc_reg"/>
</dbReference>
<dbReference type="PANTHER" id="PTHR30055:SF226">
    <property type="entry name" value="HTH-TYPE TRANSCRIPTIONAL REGULATOR PKSA"/>
    <property type="match status" value="1"/>
</dbReference>
<dbReference type="Pfam" id="PF00440">
    <property type="entry name" value="TetR_N"/>
    <property type="match status" value="1"/>
</dbReference>
<name>A0ABN3D971_9MICO</name>
<protein>
    <recommendedName>
        <fullName evidence="3">HTH tetR-type domain-containing protein</fullName>
    </recommendedName>
</protein>
<dbReference type="Proteomes" id="UP001500929">
    <property type="component" value="Unassembled WGS sequence"/>
</dbReference>